<comment type="caution">
    <text evidence="2">The sequence shown here is derived from an EMBL/GenBank/DDBJ whole genome shotgun (WGS) entry which is preliminary data.</text>
</comment>
<sequence length="304" mass="33084">MNATFKRLALSLSIMTLLAACGSHDGSGDAGASNAATTKSATTKAIAALPTALPPESLLTDNQAEPISSTGIRGDVLATALTQNVGTVEARTSEQGEPPVIKIEQSVKATESGNGITQPFFNDYRASLDKIADGDTFASVRVMTGLSANKLPDNLEQAAADAELLKIDTVQRIEKGEIFDGAYTRYQAYATHMQLSQPWSLKRNMVLMYGAESLSWEDQNSTTQVVMRAERGRRSSDFNLCTEVGVNDFSRVSCTQWRVPQNWKAGQALAYLGQRVTERHQKNVTDRYGNITGTVSRPITWRTR</sequence>
<protein>
    <recommendedName>
        <fullName evidence="4">Lipoprotein</fullName>
    </recommendedName>
</protein>
<feature type="chain" id="PRO_5003224363" description="Lipoprotein" evidence="1">
    <location>
        <begin position="20"/>
        <end position="304"/>
    </location>
</feature>
<evidence type="ECO:0008006" key="4">
    <source>
        <dbReference type="Google" id="ProtNLM"/>
    </source>
</evidence>
<evidence type="ECO:0000256" key="1">
    <source>
        <dbReference type="SAM" id="SignalP"/>
    </source>
</evidence>
<dbReference type="EMBL" id="AEQP01000013">
    <property type="protein sequence ID" value="EFV94635.1"/>
    <property type="molecule type" value="Genomic_DNA"/>
</dbReference>
<keyword evidence="1" id="KW-0732">Signal</keyword>
<gene>
    <name evidence="2" type="ORF">HMPREF0551_1625</name>
</gene>
<dbReference type="RefSeq" id="WP_005673938.1">
    <property type="nucleotide sequence ID" value="NZ_GL636062.1"/>
</dbReference>
<proteinExistence type="predicted"/>
<feature type="signal peptide" evidence="1">
    <location>
        <begin position="1"/>
        <end position="19"/>
    </location>
</feature>
<organism evidence="2 3">
    <name type="scientific">Lautropia mirabilis ATCC 51599</name>
    <dbReference type="NCBI Taxonomy" id="887898"/>
    <lineage>
        <taxon>Bacteria</taxon>
        <taxon>Pseudomonadati</taxon>
        <taxon>Pseudomonadota</taxon>
        <taxon>Betaproteobacteria</taxon>
        <taxon>Burkholderiales</taxon>
        <taxon>Burkholderiaceae</taxon>
        <taxon>Lautropia</taxon>
    </lineage>
</organism>
<dbReference type="PROSITE" id="PS51257">
    <property type="entry name" value="PROKAR_LIPOPROTEIN"/>
    <property type="match status" value="1"/>
</dbReference>
<evidence type="ECO:0000313" key="2">
    <source>
        <dbReference type="EMBL" id="EFV94635.1"/>
    </source>
</evidence>
<reference evidence="2 3" key="1">
    <citation type="submission" date="2010-12" db="EMBL/GenBank/DDBJ databases">
        <authorList>
            <person name="Muzny D."/>
            <person name="Qin X."/>
            <person name="Deng J."/>
            <person name="Jiang H."/>
            <person name="Liu Y."/>
            <person name="Qu J."/>
            <person name="Song X.-Z."/>
            <person name="Zhang L."/>
            <person name="Thornton R."/>
            <person name="Coyle M."/>
            <person name="Francisco L."/>
            <person name="Jackson L."/>
            <person name="Javaid M."/>
            <person name="Korchina V."/>
            <person name="Kovar C."/>
            <person name="Mata R."/>
            <person name="Mathew T."/>
            <person name="Ngo R."/>
            <person name="Nguyen L."/>
            <person name="Nguyen N."/>
            <person name="Okwuonu G."/>
            <person name="Ongeri F."/>
            <person name="Pham C."/>
            <person name="Simmons D."/>
            <person name="Wilczek-Boney K."/>
            <person name="Hale W."/>
            <person name="Jakkamsetti A."/>
            <person name="Pham P."/>
            <person name="Ruth R."/>
            <person name="San Lucas F."/>
            <person name="Warren J."/>
            <person name="Zhang J."/>
            <person name="Zhao Z."/>
            <person name="Zhou C."/>
            <person name="Zhu D."/>
            <person name="Lee S."/>
            <person name="Bess C."/>
            <person name="Blankenburg K."/>
            <person name="Forbes L."/>
            <person name="Fu Q."/>
            <person name="Gubbala S."/>
            <person name="Hirani K."/>
            <person name="Jayaseelan J.C."/>
            <person name="Lara F."/>
            <person name="Munidasa M."/>
            <person name="Palculict T."/>
            <person name="Patil S."/>
            <person name="Pu L.-L."/>
            <person name="Saada N."/>
            <person name="Tang L."/>
            <person name="Weissenberger G."/>
            <person name="Zhu Y."/>
            <person name="Hemphill L."/>
            <person name="Shang Y."/>
            <person name="Youmans B."/>
            <person name="Ayvaz T."/>
            <person name="Ross M."/>
            <person name="Santibanez J."/>
            <person name="Aqrawi P."/>
            <person name="Gross S."/>
            <person name="Joshi V."/>
            <person name="Fowler G."/>
            <person name="Nazareth L."/>
            <person name="Reid J."/>
            <person name="Worley K."/>
            <person name="Petrosino J."/>
            <person name="Highlander S."/>
            <person name="Gibbs R."/>
        </authorList>
    </citation>
    <scope>NUCLEOTIDE SEQUENCE [LARGE SCALE GENOMIC DNA]</scope>
    <source>
        <strain evidence="2 3">ATCC 51599</strain>
    </source>
</reference>
<keyword evidence="3" id="KW-1185">Reference proteome</keyword>
<evidence type="ECO:0000313" key="3">
    <source>
        <dbReference type="Proteomes" id="UP000011021"/>
    </source>
</evidence>
<dbReference type="Proteomes" id="UP000011021">
    <property type="component" value="Unassembled WGS sequence"/>
</dbReference>
<accession>E7RY61</accession>
<dbReference type="AlphaFoldDB" id="E7RY61"/>
<dbReference type="HOGENOM" id="CLU_820835_0_0_4"/>
<name>E7RY61_9BURK</name>